<evidence type="ECO:0000256" key="9">
    <source>
        <dbReference type="SAM" id="Phobius"/>
    </source>
</evidence>
<keyword evidence="4" id="KW-0256">Endoplasmic reticulum</keyword>
<proteinExistence type="evidence at transcript level"/>
<dbReference type="EMBL" id="GDAI01000231">
    <property type="protein sequence ID" value="JAI17372.1"/>
    <property type="molecule type" value="mRNA"/>
</dbReference>
<feature type="transmembrane region" description="Helical" evidence="9">
    <location>
        <begin position="51"/>
        <end position="70"/>
    </location>
</feature>
<dbReference type="GO" id="GO:0005789">
    <property type="term" value="C:endoplasmic reticulum membrane"/>
    <property type="evidence" value="ECO:0007669"/>
    <property type="project" value="UniProtKB-SubCell"/>
</dbReference>
<keyword evidence="6" id="KW-0443">Lipid metabolism</keyword>
<evidence type="ECO:0000256" key="6">
    <source>
        <dbReference type="ARBA" id="ARBA00023098"/>
    </source>
</evidence>
<evidence type="ECO:0000256" key="1">
    <source>
        <dbReference type="ARBA" id="ARBA00004477"/>
    </source>
</evidence>
<dbReference type="PANTHER" id="PTHR23129:SF0">
    <property type="entry name" value="ACYL-COENZYME A DIPHOSPHATASE FITM2"/>
    <property type="match status" value="1"/>
</dbReference>
<organism evidence="10">
    <name type="scientific">Tabanus bromius</name>
    <name type="common">Band-eyed brown horse fly</name>
    <dbReference type="NCBI Taxonomy" id="304241"/>
    <lineage>
        <taxon>Eukaryota</taxon>
        <taxon>Metazoa</taxon>
        <taxon>Ecdysozoa</taxon>
        <taxon>Arthropoda</taxon>
        <taxon>Hexapoda</taxon>
        <taxon>Insecta</taxon>
        <taxon>Pterygota</taxon>
        <taxon>Neoptera</taxon>
        <taxon>Endopterygota</taxon>
        <taxon>Diptera</taxon>
        <taxon>Brachycera</taxon>
        <taxon>Tabanomorpha</taxon>
        <taxon>Tabanoidea</taxon>
        <taxon>Tabanidae</taxon>
        <taxon>Tabanus</taxon>
    </lineage>
</organism>
<evidence type="ECO:0000313" key="10">
    <source>
        <dbReference type="EMBL" id="JAI17372.1"/>
    </source>
</evidence>
<accession>A0A0K8TSM9</accession>
<feature type="region of interest" description="Disordered" evidence="8">
    <location>
        <begin position="353"/>
        <end position="374"/>
    </location>
</feature>
<feature type="compositionally biased region" description="Polar residues" evidence="8">
    <location>
        <begin position="1"/>
        <end position="10"/>
    </location>
</feature>
<feature type="compositionally biased region" description="Low complexity" evidence="8">
    <location>
        <begin position="355"/>
        <end position="374"/>
    </location>
</feature>
<keyword evidence="2 9" id="KW-0812">Transmembrane</keyword>
<evidence type="ECO:0000256" key="5">
    <source>
        <dbReference type="ARBA" id="ARBA00022989"/>
    </source>
</evidence>
<dbReference type="Pfam" id="PF10261">
    <property type="entry name" value="FIT"/>
    <property type="match status" value="1"/>
</dbReference>
<protein>
    <submittedName>
        <fullName evidence="10">Putative inositol phospholipid synthesis protein scs3p</fullName>
    </submittedName>
</protein>
<dbReference type="AlphaFoldDB" id="A0A0K8TSM9"/>
<evidence type="ECO:0000256" key="2">
    <source>
        <dbReference type="ARBA" id="ARBA00022692"/>
    </source>
</evidence>
<evidence type="ECO:0000256" key="7">
    <source>
        <dbReference type="ARBA" id="ARBA00023136"/>
    </source>
</evidence>
<dbReference type="InterPro" id="IPR046401">
    <property type="entry name" value="FITM1/2"/>
</dbReference>
<evidence type="ECO:0000256" key="3">
    <source>
        <dbReference type="ARBA" id="ARBA00022801"/>
    </source>
</evidence>
<feature type="transmembrane region" description="Helical" evidence="9">
    <location>
        <begin position="275"/>
        <end position="293"/>
    </location>
</feature>
<evidence type="ECO:0000256" key="8">
    <source>
        <dbReference type="SAM" id="MobiDB-lite"/>
    </source>
</evidence>
<dbReference type="GO" id="GO:0010945">
    <property type="term" value="F:coenzyme A diphosphatase activity"/>
    <property type="evidence" value="ECO:0007669"/>
    <property type="project" value="InterPro"/>
</dbReference>
<dbReference type="GO" id="GO:0034389">
    <property type="term" value="P:lipid droplet organization"/>
    <property type="evidence" value="ECO:0007669"/>
    <property type="project" value="InterPro"/>
</dbReference>
<feature type="transmembrane region" description="Helical" evidence="9">
    <location>
        <begin position="246"/>
        <end position="269"/>
    </location>
</feature>
<evidence type="ECO:0000256" key="4">
    <source>
        <dbReference type="ARBA" id="ARBA00022824"/>
    </source>
</evidence>
<dbReference type="PANTHER" id="PTHR23129">
    <property type="entry name" value="ACYL-COENZYME A DIPHOSPHATASE FITM2"/>
    <property type="match status" value="1"/>
</dbReference>
<comment type="subcellular location">
    <subcellularLocation>
        <location evidence="1">Endoplasmic reticulum membrane</location>
        <topology evidence="1">Multi-pass membrane protein</topology>
    </subcellularLocation>
</comment>
<dbReference type="HAMAP" id="MF_03230">
    <property type="entry name" value="FITM2"/>
    <property type="match status" value="1"/>
</dbReference>
<reference evidence="10" key="1">
    <citation type="journal article" date="2015" name="Insect Biochem. Mol. Biol.">
        <title>An insight into the sialome of the horse fly, Tabanus bromius.</title>
        <authorList>
            <person name="Ribeiro J.M."/>
            <person name="Kazimirova M."/>
            <person name="Takac P."/>
            <person name="Andersen J.F."/>
            <person name="Francischetti I.M."/>
        </authorList>
    </citation>
    <scope>NUCLEOTIDE SEQUENCE</scope>
</reference>
<sequence length="374" mass="43193">MNFRPSNTETPRNETKGTRPTATPTSVREVLLMMILHICKKFIFFDTNLKVGLYLCSLFLVSLIGDFMPFPRTYFARSDNLFNVYFVKMGWAWTLVLSGPFLFMTSYTLCCGNTQKLLKQHLPRILIATGFWFVWTKLFNIVETSYGRCSARSFYTKSSCLKAGHLWYGFDISGHAFILIYSSLVLIEEAKPIIKWESIREHLRNEEHNRNIAEPSSSNPLRNLTDTEIKMLKTLYEKYTPAIRTLFIGMAALQLLWDVMLISTMLYYHRMVEKVLSGIIAVLTWFFTYRAWYPSTFLPDPAGRGNFIYQRDTRPPVTLRRQPSLTPNNPTPVNIARGQVPKFMGMPLYTNMKAQQQPPTSTPPKQSFSTDLVT</sequence>
<feature type="region of interest" description="Disordered" evidence="8">
    <location>
        <begin position="1"/>
        <end position="22"/>
    </location>
</feature>
<keyword evidence="5 9" id="KW-1133">Transmembrane helix</keyword>
<name>A0A0K8TSM9_TABBR</name>
<feature type="transmembrane region" description="Helical" evidence="9">
    <location>
        <begin position="166"/>
        <end position="187"/>
    </location>
</feature>
<dbReference type="InterPro" id="IPR019388">
    <property type="entry name" value="FIT"/>
</dbReference>
<keyword evidence="7 9" id="KW-0472">Membrane</keyword>
<keyword evidence="3" id="KW-0378">Hydrolase</keyword>
<dbReference type="GO" id="GO:0019915">
    <property type="term" value="P:lipid storage"/>
    <property type="evidence" value="ECO:0007669"/>
    <property type="project" value="InterPro"/>
</dbReference>
<dbReference type="GO" id="GO:0008654">
    <property type="term" value="P:phospholipid biosynthetic process"/>
    <property type="evidence" value="ECO:0007669"/>
    <property type="project" value="TreeGrafter"/>
</dbReference>
<feature type="transmembrane region" description="Helical" evidence="9">
    <location>
        <begin position="90"/>
        <end position="110"/>
    </location>
</feature>